<reference evidence="1" key="1">
    <citation type="submission" date="2020-09" db="EMBL/GenBank/DDBJ databases">
        <title>Iningainema tapete sp. nov. (Scytonemataceae, Cyanobacteria) from greenhouses in central Florida (USA) produces two types of nodularin with biosynthetic potential for microcystin-LR and anabaenopeptins.</title>
        <authorList>
            <person name="Berthold D.E."/>
            <person name="Lefler F.W."/>
            <person name="Huang I.-S."/>
            <person name="Abdulla H."/>
            <person name="Zimba P.V."/>
            <person name="Laughinghouse H.D. IV."/>
        </authorList>
    </citation>
    <scope>NUCLEOTIDE SEQUENCE</scope>
    <source>
        <strain evidence="1">BLCCT55</strain>
    </source>
</reference>
<dbReference type="SUPFAM" id="SSF53474">
    <property type="entry name" value="alpha/beta-Hydrolases"/>
    <property type="match status" value="1"/>
</dbReference>
<accession>A0A8J6XNF0</accession>
<dbReference type="PANTHER" id="PTHR34127">
    <property type="entry name" value="OS04G0405600 PROTEIN"/>
    <property type="match status" value="1"/>
</dbReference>
<dbReference type="EMBL" id="JACXAE010000095">
    <property type="protein sequence ID" value="MBD2776457.1"/>
    <property type="molecule type" value="Genomic_DNA"/>
</dbReference>
<dbReference type="Pfam" id="PF07082">
    <property type="entry name" value="DUF1350"/>
    <property type="match status" value="1"/>
</dbReference>
<dbReference type="Proteomes" id="UP000629098">
    <property type="component" value="Unassembled WGS sequence"/>
</dbReference>
<dbReference type="InterPro" id="IPR010765">
    <property type="entry name" value="DUF1350"/>
</dbReference>
<dbReference type="Gene3D" id="3.40.50.1820">
    <property type="entry name" value="alpha/beta hydrolase"/>
    <property type="match status" value="1"/>
</dbReference>
<sequence>MDWKEISGNWVLIPRNPIGIIHFLGGAFVATAPHLTYRHLLEQLANKGYVVVATPFVNTLDHSAIAKSVLLNFERALERLHDSSALRKRYLPIYGIGHSMGCKLHLLIGSLYAVERAGNILISYNNYAARDAIPLIEQFNTFAVEFTPSPNETNKLVQERYNVRRNLLIKFSNDTLDQSAALTELLQKRFPEMVTQQTLPGTHTTPLGQDLKWQAGESFTPFDALGQWFKQEVYRELNQLKHTVLLWLNPLSPP</sequence>
<evidence type="ECO:0000313" key="2">
    <source>
        <dbReference type="Proteomes" id="UP000629098"/>
    </source>
</evidence>
<protein>
    <submittedName>
        <fullName evidence="1">DUF1350 family protein</fullName>
    </submittedName>
</protein>
<name>A0A8J6XNF0_9CYAN</name>
<gene>
    <name evidence="1" type="ORF">ICL16_31485</name>
</gene>
<proteinExistence type="predicted"/>
<keyword evidence="2" id="KW-1185">Reference proteome</keyword>
<dbReference type="PANTHER" id="PTHR34127:SF1">
    <property type="entry name" value="OS04G0405600 PROTEIN"/>
    <property type="match status" value="1"/>
</dbReference>
<comment type="caution">
    <text evidence="1">The sequence shown here is derived from an EMBL/GenBank/DDBJ whole genome shotgun (WGS) entry which is preliminary data.</text>
</comment>
<evidence type="ECO:0000313" key="1">
    <source>
        <dbReference type="EMBL" id="MBD2776457.1"/>
    </source>
</evidence>
<dbReference type="AlphaFoldDB" id="A0A8J6XNF0"/>
<organism evidence="1 2">
    <name type="scientific">Iningainema tapete BLCC-T55</name>
    <dbReference type="NCBI Taxonomy" id="2748662"/>
    <lineage>
        <taxon>Bacteria</taxon>
        <taxon>Bacillati</taxon>
        <taxon>Cyanobacteriota</taxon>
        <taxon>Cyanophyceae</taxon>
        <taxon>Nostocales</taxon>
        <taxon>Scytonemataceae</taxon>
        <taxon>Iningainema tapete</taxon>
    </lineage>
</organism>
<dbReference type="RefSeq" id="WP_190835531.1">
    <property type="nucleotide sequence ID" value="NZ_CAWPPI010000095.1"/>
</dbReference>
<dbReference type="InterPro" id="IPR029058">
    <property type="entry name" value="AB_hydrolase_fold"/>
</dbReference>